<keyword evidence="3 6" id="KW-1133">Transmembrane helix</keyword>
<evidence type="ECO:0000313" key="7">
    <source>
        <dbReference type="EMBL" id="KAJ1970228.1"/>
    </source>
</evidence>
<accession>A0A9W8AV76</accession>
<dbReference type="AlphaFoldDB" id="A0A9W8AV76"/>
<evidence type="ECO:0000256" key="1">
    <source>
        <dbReference type="ARBA" id="ARBA00004167"/>
    </source>
</evidence>
<feature type="region of interest" description="Disordered" evidence="5">
    <location>
        <begin position="348"/>
        <end position="435"/>
    </location>
</feature>
<organism evidence="7 8">
    <name type="scientific">Dispira parvispora</name>
    <dbReference type="NCBI Taxonomy" id="1520584"/>
    <lineage>
        <taxon>Eukaryota</taxon>
        <taxon>Fungi</taxon>
        <taxon>Fungi incertae sedis</taxon>
        <taxon>Zoopagomycota</taxon>
        <taxon>Kickxellomycotina</taxon>
        <taxon>Dimargaritomycetes</taxon>
        <taxon>Dimargaritales</taxon>
        <taxon>Dimargaritaceae</taxon>
        <taxon>Dispira</taxon>
    </lineage>
</organism>
<sequence length="435" mass="46185">MVSDCTSQSVLICSPGDGDTWEVGKEATIAWNPRHSAIATQQSINIYIVDLQNPDTPVHNWSDISLSPSERTVVPQFEWFSDHEKLYSGKPPVERKFRIVPSLGDVSSGDGVAGQYSVTLKLRADTIPPDPKSTTDSDSATPSPAVMTIMQHPSKPTSTVDSGSSSGLSGGAIAGIAVSAAVVLLALLLLLFFLRKRRQRNFKGHLLGDGDESKAIGTAQSSLGTTGKAQELPVDGTASPRTGGSGGLFVSTSRRSNGTDDVMLTYSPSQVDLERPQPPFHGMSAGKASSMDSVHMSSVGGDSLAPLASASKQSVGTFSAMDAALIADAYRQKLREPAFEILPDDRLHMSDDNLASPTKDSDDGEDEISRRRQIAEERMQRELAEGGNELKSISRGKTILRRVQASPQTSSVPDEVSSSDGPDSPSQSPLPPKLV</sequence>
<dbReference type="EMBL" id="JANBPY010000002">
    <property type="protein sequence ID" value="KAJ1970228.1"/>
    <property type="molecule type" value="Genomic_DNA"/>
</dbReference>
<keyword evidence="4 6" id="KW-0472">Membrane</keyword>
<name>A0A9W8AV76_9FUNG</name>
<protein>
    <submittedName>
        <fullName evidence="7">Uncharacterized protein</fullName>
    </submittedName>
</protein>
<feature type="compositionally biased region" description="Low complexity" evidence="5">
    <location>
        <begin position="132"/>
        <end position="144"/>
    </location>
</feature>
<comment type="caution">
    <text evidence="7">The sequence shown here is derived from an EMBL/GenBank/DDBJ whole genome shotgun (WGS) entry which is preliminary data.</text>
</comment>
<dbReference type="InterPro" id="IPR051694">
    <property type="entry name" value="Immunoregulatory_rcpt-like"/>
</dbReference>
<proteinExistence type="predicted"/>
<dbReference type="GO" id="GO:0016020">
    <property type="term" value="C:membrane"/>
    <property type="evidence" value="ECO:0007669"/>
    <property type="project" value="UniProtKB-SubCell"/>
</dbReference>
<feature type="compositionally biased region" description="Basic and acidic residues" evidence="5">
    <location>
        <begin position="367"/>
        <end position="384"/>
    </location>
</feature>
<gene>
    <name evidence="7" type="ORF">IWQ62_000055</name>
</gene>
<feature type="compositionally biased region" description="Low complexity" evidence="5">
    <location>
        <begin position="410"/>
        <end position="427"/>
    </location>
</feature>
<evidence type="ECO:0000256" key="4">
    <source>
        <dbReference type="ARBA" id="ARBA00023136"/>
    </source>
</evidence>
<evidence type="ECO:0000256" key="2">
    <source>
        <dbReference type="ARBA" id="ARBA00022692"/>
    </source>
</evidence>
<evidence type="ECO:0000313" key="8">
    <source>
        <dbReference type="Proteomes" id="UP001150925"/>
    </source>
</evidence>
<reference evidence="7" key="1">
    <citation type="submission" date="2022-07" db="EMBL/GenBank/DDBJ databases">
        <title>Phylogenomic reconstructions and comparative analyses of Kickxellomycotina fungi.</title>
        <authorList>
            <person name="Reynolds N.K."/>
            <person name="Stajich J.E."/>
            <person name="Barry K."/>
            <person name="Grigoriev I.V."/>
            <person name="Crous P."/>
            <person name="Smith M.E."/>
        </authorList>
    </citation>
    <scope>NUCLEOTIDE SEQUENCE</scope>
    <source>
        <strain evidence="7">RSA 1196</strain>
    </source>
</reference>
<evidence type="ECO:0000256" key="6">
    <source>
        <dbReference type="SAM" id="Phobius"/>
    </source>
</evidence>
<dbReference type="Proteomes" id="UP001150925">
    <property type="component" value="Unassembled WGS sequence"/>
</dbReference>
<keyword evidence="8" id="KW-1185">Reference proteome</keyword>
<evidence type="ECO:0000256" key="5">
    <source>
        <dbReference type="SAM" id="MobiDB-lite"/>
    </source>
</evidence>
<feature type="region of interest" description="Disordered" evidence="5">
    <location>
        <begin position="222"/>
        <end position="294"/>
    </location>
</feature>
<keyword evidence="2 6" id="KW-0812">Transmembrane</keyword>
<evidence type="ECO:0000256" key="3">
    <source>
        <dbReference type="ARBA" id="ARBA00022989"/>
    </source>
</evidence>
<dbReference type="OrthoDB" id="2278929at2759"/>
<dbReference type="PANTHER" id="PTHR15549">
    <property type="entry name" value="PAIRED IMMUNOGLOBULIN-LIKE TYPE 2 RECEPTOR"/>
    <property type="match status" value="1"/>
</dbReference>
<feature type="transmembrane region" description="Helical" evidence="6">
    <location>
        <begin position="172"/>
        <end position="194"/>
    </location>
</feature>
<comment type="subcellular location">
    <subcellularLocation>
        <location evidence="1">Membrane</location>
        <topology evidence="1">Single-pass membrane protein</topology>
    </subcellularLocation>
</comment>
<dbReference type="GO" id="GO:0071944">
    <property type="term" value="C:cell periphery"/>
    <property type="evidence" value="ECO:0007669"/>
    <property type="project" value="UniProtKB-ARBA"/>
</dbReference>
<feature type="region of interest" description="Disordered" evidence="5">
    <location>
        <begin position="124"/>
        <end position="166"/>
    </location>
</feature>